<feature type="transmembrane region" description="Helical" evidence="2">
    <location>
        <begin position="29"/>
        <end position="54"/>
    </location>
</feature>
<proteinExistence type="predicted"/>
<keyword evidence="2" id="KW-0812">Transmembrane</keyword>
<evidence type="ECO:0000313" key="4">
    <source>
        <dbReference type="Proteomes" id="UP000633136"/>
    </source>
</evidence>
<keyword evidence="4" id="KW-1185">Reference proteome</keyword>
<gene>
    <name evidence="3" type="ORF">GCM10011401_09520</name>
</gene>
<evidence type="ECO:0000256" key="2">
    <source>
        <dbReference type="SAM" id="Phobius"/>
    </source>
</evidence>
<feature type="transmembrane region" description="Helical" evidence="2">
    <location>
        <begin position="119"/>
        <end position="137"/>
    </location>
</feature>
<evidence type="ECO:0000313" key="3">
    <source>
        <dbReference type="EMBL" id="GGE64508.1"/>
    </source>
</evidence>
<evidence type="ECO:0000256" key="1">
    <source>
        <dbReference type="SAM" id="MobiDB-lite"/>
    </source>
</evidence>
<dbReference type="RefSeq" id="WP_188683222.1">
    <property type="nucleotide sequence ID" value="NZ_BMIS01000003.1"/>
</dbReference>
<dbReference type="AlphaFoldDB" id="A0A917ANW3"/>
<dbReference type="EMBL" id="BMIS01000003">
    <property type="protein sequence ID" value="GGE64508.1"/>
    <property type="molecule type" value="Genomic_DNA"/>
</dbReference>
<feature type="transmembrane region" description="Helical" evidence="2">
    <location>
        <begin position="66"/>
        <end position="89"/>
    </location>
</feature>
<protein>
    <submittedName>
        <fullName evidence="3">Uncharacterized protein</fullName>
    </submittedName>
</protein>
<sequence>MARDSENLQPDFHGPQKPRPFTQARPRPVPVWLVFLILFVQGVAVLWYTVGAALTSEEALLDTVGIVALVVLYALLGAVLMILGFRIFMGAGGARTPAMVLEFMVVVISFSFLSEGAWAVGLTLLVPAATALLLLFVRPTQEWLDR</sequence>
<reference evidence="3" key="1">
    <citation type="journal article" date="2014" name="Int. J. Syst. Evol. Microbiol.">
        <title>Complete genome sequence of Corynebacterium casei LMG S-19264T (=DSM 44701T), isolated from a smear-ripened cheese.</title>
        <authorList>
            <consortium name="US DOE Joint Genome Institute (JGI-PGF)"/>
            <person name="Walter F."/>
            <person name="Albersmeier A."/>
            <person name="Kalinowski J."/>
            <person name="Ruckert C."/>
        </authorList>
    </citation>
    <scope>NUCLEOTIDE SEQUENCE</scope>
    <source>
        <strain evidence="3">CGMCC 1.15388</strain>
    </source>
</reference>
<dbReference type="Proteomes" id="UP000633136">
    <property type="component" value="Unassembled WGS sequence"/>
</dbReference>
<keyword evidence="2" id="KW-0472">Membrane</keyword>
<feature type="transmembrane region" description="Helical" evidence="2">
    <location>
        <begin position="96"/>
        <end position="113"/>
    </location>
</feature>
<comment type="caution">
    <text evidence="3">The sequence shown here is derived from an EMBL/GenBank/DDBJ whole genome shotgun (WGS) entry which is preliminary data.</text>
</comment>
<feature type="region of interest" description="Disordered" evidence="1">
    <location>
        <begin position="1"/>
        <end position="22"/>
    </location>
</feature>
<reference evidence="3" key="2">
    <citation type="submission" date="2020-09" db="EMBL/GenBank/DDBJ databases">
        <authorList>
            <person name="Sun Q."/>
            <person name="Zhou Y."/>
        </authorList>
    </citation>
    <scope>NUCLEOTIDE SEQUENCE</scope>
    <source>
        <strain evidence="3">CGMCC 1.15388</strain>
    </source>
</reference>
<accession>A0A917ANW3</accession>
<name>A0A917ANW3_9MICC</name>
<keyword evidence="2" id="KW-1133">Transmembrane helix</keyword>
<organism evidence="3 4">
    <name type="scientific">Nesterenkonia cremea</name>
    <dbReference type="NCBI Taxonomy" id="1882340"/>
    <lineage>
        <taxon>Bacteria</taxon>
        <taxon>Bacillati</taxon>
        <taxon>Actinomycetota</taxon>
        <taxon>Actinomycetes</taxon>
        <taxon>Micrococcales</taxon>
        <taxon>Micrococcaceae</taxon>
        <taxon>Nesterenkonia</taxon>
    </lineage>
</organism>